<accession>A0A2M7G7Q2</accession>
<dbReference type="Pfam" id="PF25973">
    <property type="entry name" value="BSH_CzcB"/>
    <property type="match status" value="1"/>
</dbReference>
<dbReference type="PANTHER" id="PTHR30469">
    <property type="entry name" value="MULTIDRUG RESISTANCE PROTEIN MDTA"/>
    <property type="match status" value="1"/>
</dbReference>
<gene>
    <name evidence="5" type="ORF">COW36_07425</name>
</gene>
<dbReference type="Gene3D" id="2.40.50.100">
    <property type="match status" value="2"/>
</dbReference>
<protein>
    <recommendedName>
        <fullName evidence="7">RND efflux pump membrane fusion protein barrel-sandwich domain-containing protein</fullName>
    </recommendedName>
</protein>
<evidence type="ECO:0008006" key="7">
    <source>
        <dbReference type="Google" id="ProtNLM"/>
    </source>
</evidence>
<proteinExistence type="inferred from homology"/>
<dbReference type="Gene3D" id="2.40.420.20">
    <property type="match status" value="1"/>
</dbReference>
<dbReference type="SUPFAM" id="SSF111369">
    <property type="entry name" value="HlyD-like secretion proteins"/>
    <property type="match status" value="2"/>
</dbReference>
<dbReference type="GO" id="GO:0015562">
    <property type="term" value="F:efflux transmembrane transporter activity"/>
    <property type="evidence" value="ECO:0007669"/>
    <property type="project" value="TreeGrafter"/>
</dbReference>
<dbReference type="Gene3D" id="1.10.287.470">
    <property type="entry name" value="Helix hairpin bin"/>
    <property type="match status" value="2"/>
</dbReference>
<dbReference type="InterPro" id="IPR058792">
    <property type="entry name" value="Beta-barrel_RND_2"/>
</dbReference>
<evidence type="ECO:0000259" key="3">
    <source>
        <dbReference type="Pfam" id="PF25954"/>
    </source>
</evidence>
<dbReference type="Proteomes" id="UP000231019">
    <property type="component" value="Unassembled WGS sequence"/>
</dbReference>
<keyword evidence="2" id="KW-0175">Coiled coil</keyword>
<comment type="caution">
    <text evidence="5">The sequence shown here is derived from an EMBL/GenBank/DDBJ whole genome shotgun (WGS) entry which is preliminary data.</text>
</comment>
<dbReference type="NCBIfam" id="TIGR01730">
    <property type="entry name" value="RND_mfp"/>
    <property type="match status" value="1"/>
</dbReference>
<evidence type="ECO:0000256" key="1">
    <source>
        <dbReference type="ARBA" id="ARBA00009477"/>
    </source>
</evidence>
<organism evidence="5 6">
    <name type="scientific">bacterium (Candidatus Blackallbacteria) CG17_big_fil_post_rev_8_21_14_2_50_48_46</name>
    <dbReference type="NCBI Taxonomy" id="2014261"/>
    <lineage>
        <taxon>Bacteria</taxon>
        <taxon>Candidatus Blackallbacteria</taxon>
    </lineage>
</organism>
<dbReference type="Pfam" id="PF25954">
    <property type="entry name" value="Beta-barrel_RND_2"/>
    <property type="match status" value="1"/>
</dbReference>
<dbReference type="GO" id="GO:1990281">
    <property type="term" value="C:efflux pump complex"/>
    <property type="evidence" value="ECO:0007669"/>
    <property type="project" value="TreeGrafter"/>
</dbReference>
<feature type="coiled-coil region" evidence="2">
    <location>
        <begin position="127"/>
        <end position="168"/>
    </location>
</feature>
<feature type="domain" description="CusB-like beta-barrel" evidence="3">
    <location>
        <begin position="297"/>
        <end position="369"/>
    </location>
</feature>
<name>A0A2M7G7Q2_9BACT</name>
<dbReference type="EMBL" id="PFFQ01000020">
    <property type="protein sequence ID" value="PIW17766.1"/>
    <property type="molecule type" value="Genomic_DNA"/>
</dbReference>
<dbReference type="Gene3D" id="2.40.30.170">
    <property type="match status" value="1"/>
</dbReference>
<reference evidence="5 6" key="1">
    <citation type="submission" date="2017-09" db="EMBL/GenBank/DDBJ databases">
        <title>Depth-based differentiation of microbial function through sediment-hosted aquifers and enrichment of novel symbionts in the deep terrestrial subsurface.</title>
        <authorList>
            <person name="Probst A.J."/>
            <person name="Ladd B."/>
            <person name="Jarett J.K."/>
            <person name="Geller-Mcgrath D.E."/>
            <person name="Sieber C.M."/>
            <person name="Emerson J.B."/>
            <person name="Anantharaman K."/>
            <person name="Thomas B.C."/>
            <person name="Malmstrom R."/>
            <person name="Stieglmeier M."/>
            <person name="Klingl A."/>
            <person name="Woyke T."/>
            <person name="Ryan C.M."/>
            <person name="Banfield J.F."/>
        </authorList>
    </citation>
    <scope>NUCLEOTIDE SEQUENCE [LARGE SCALE GENOMIC DNA]</scope>
    <source>
        <strain evidence="5">CG17_big_fil_post_rev_8_21_14_2_50_48_46</strain>
    </source>
</reference>
<dbReference type="InterPro" id="IPR006143">
    <property type="entry name" value="RND_pump_MFP"/>
</dbReference>
<evidence type="ECO:0000313" key="5">
    <source>
        <dbReference type="EMBL" id="PIW17766.1"/>
    </source>
</evidence>
<evidence type="ECO:0000313" key="6">
    <source>
        <dbReference type="Proteomes" id="UP000231019"/>
    </source>
</evidence>
<sequence length="574" mass="62822">MKFASKIPGLLFLLGVIGLTGWGVAHFRKAGQSNLIESLAMDMNAMKPEPGAVPVATQAVLLKTISSEMSFTGSLQAENEIMIASRVDGTLSSVSVYNGSRVSKGQLLAQISAPELQARTEITRRSQNQAQQELRLMQAESVRLKAEAESSEAEIASAQAEVKSAQADWGVWQERLPREKALYEAGAIALEELQRYQADARSAEQAFKSAQARLLGSRRNSQARRALLNENRIRQGISQSGVSKSQAEVRENQIIQSFTEIRAPFSGLISERLMAPGSVIPAGTPLLKLLAIDPIRVQIPVPEQEAHRFPRGTLLTFSTGAAPDDEIEARISSVTPQVKAGTRTQLLEALLPNPDGQLLPGQYVKARLQVPGDSLPHPTVPVQALHQLKGQDYVWVMRAKRAHHQAVEVLAQNAEEVSLEDLPTEDPVITEGYADLQEGMAVVPVQWGAEGPERLPEPGGEQRLAASNQWHLSLKQPENQVLEINLFPKPPQNDHVKLEFKWLQAGQTQDSVKLSLETSMPAMNMAGPALTAKNLGQGKYSAEFNGMSGLWRVRLQVETQGKRLKPISFEFNLP</sequence>
<comment type="similarity">
    <text evidence="1">Belongs to the membrane fusion protein (MFP) (TC 8.A.1) family.</text>
</comment>
<evidence type="ECO:0000259" key="4">
    <source>
        <dbReference type="Pfam" id="PF25973"/>
    </source>
</evidence>
<feature type="domain" description="CzcB-like barrel-sandwich hybrid" evidence="4">
    <location>
        <begin position="82"/>
        <end position="284"/>
    </location>
</feature>
<dbReference type="InterPro" id="IPR058647">
    <property type="entry name" value="BSH_CzcB-like"/>
</dbReference>
<dbReference type="AlphaFoldDB" id="A0A2M7G7Q2"/>
<evidence type="ECO:0000256" key="2">
    <source>
        <dbReference type="SAM" id="Coils"/>
    </source>
</evidence>